<gene>
    <name evidence="2" type="ORF">DPV98_09710</name>
</gene>
<evidence type="ECO:0000313" key="3">
    <source>
        <dbReference type="Proteomes" id="UP000253999"/>
    </source>
</evidence>
<feature type="domain" description="STAS" evidence="1">
    <location>
        <begin position="7"/>
        <end position="117"/>
    </location>
</feature>
<dbReference type="Proteomes" id="UP000253999">
    <property type="component" value="Unassembled WGS sequence"/>
</dbReference>
<dbReference type="RefSeq" id="WP_111313564.1">
    <property type="nucleotide sequence ID" value="NZ_JAUPSI010000028.1"/>
</dbReference>
<dbReference type="PANTHER" id="PTHR35849:SF1">
    <property type="entry name" value="INTERMEMBRANE PHOSPHOLIPID TRANSPORT SYSTEM BINDING PROTEIN MLAB"/>
    <property type="match status" value="1"/>
</dbReference>
<evidence type="ECO:0000313" key="2">
    <source>
        <dbReference type="EMBL" id="RDF00361.1"/>
    </source>
</evidence>
<organism evidence="2 3">
    <name type="scientific">Haemophilus parahaemolyticus</name>
    <dbReference type="NCBI Taxonomy" id="735"/>
    <lineage>
        <taxon>Bacteria</taxon>
        <taxon>Pseudomonadati</taxon>
        <taxon>Pseudomonadota</taxon>
        <taxon>Gammaproteobacteria</taxon>
        <taxon>Pasteurellales</taxon>
        <taxon>Pasteurellaceae</taxon>
        <taxon>Haemophilus</taxon>
    </lineage>
</organism>
<dbReference type="CDD" id="cd07043">
    <property type="entry name" value="STAS_anti-anti-sigma_factors"/>
    <property type="match status" value="1"/>
</dbReference>
<dbReference type="STRING" id="735.B0185_07965"/>
<name>A0A369Z751_HAEPH</name>
<protein>
    <submittedName>
        <fullName evidence="2">STAS domain-containing protein</fullName>
    </submittedName>
</protein>
<dbReference type="InterPro" id="IPR058548">
    <property type="entry name" value="MlaB-like_STAS"/>
</dbReference>
<dbReference type="PROSITE" id="PS50801">
    <property type="entry name" value="STAS"/>
    <property type="match status" value="1"/>
</dbReference>
<accession>A0A369Z751</accession>
<dbReference type="Pfam" id="PF13466">
    <property type="entry name" value="STAS_2"/>
    <property type="match status" value="1"/>
</dbReference>
<dbReference type="InterPro" id="IPR052746">
    <property type="entry name" value="MlaB_ABC_Transporter"/>
</dbReference>
<dbReference type="EMBL" id="QEQD01000011">
    <property type="protein sequence ID" value="RDF00361.1"/>
    <property type="molecule type" value="Genomic_DNA"/>
</dbReference>
<dbReference type="InterPro" id="IPR036513">
    <property type="entry name" value="STAS_dom_sf"/>
</dbReference>
<comment type="caution">
    <text evidence="2">The sequence shown here is derived from an EMBL/GenBank/DDBJ whole genome shotgun (WGS) entry which is preliminary data.</text>
</comment>
<dbReference type="Gene3D" id="3.30.750.24">
    <property type="entry name" value="STAS domain"/>
    <property type="match status" value="1"/>
</dbReference>
<sequence>MKPEKTLQWSVFQNNESQVVQLKGELTRATLCPLWEQRASFLHTNANQALYWDLAQLARIDSAGFAFLTELLNHYGKQTKNSLIHVPEVIKTLAELYGLNDWIKQYIFNKNQDVINA</sequence>
<reference evidence="2 3" key="1">
    <citation type="submission" date="2018-05" db="EMBL/GenBank/DDBJ databases">
        <title>Draft Genome Sequences for a Diverse set of 7 Haemophilus Species.</title>
        <authorList>
            <person name="Nichols M."/>
            <person name="Topaz N."/>
            <person name="Wang X."/>
            <person name="Wang X."/>
            <person name="Boxrud D."/>
        </authorList>
    </citation>
    <scope>NUCLEOTIDE SEQUENCE [LARGE SCALE GENOMIC DNA]</scope>
    <source>
        <strain evidence="2 3">C2010039593</strain>
    </source>
</reference>
<evidence type="ECO:0000259" key="1">
    <source>
        <dbReference type="PROSITE" id="PS50801"/>
    </source>
</evidence>
<dbReference type="AlphaFoldDB" id="A0A369Z751"/>
<dbReference type="InterPro" id="IPR002645">
    <property type="entry name" value="STAS_dom"/>
</dbReference>
<dbReference type="SUPFAM" id="SSF52091">
    <property type="entry name" value="SpoIIaa-like"/>
    <property type="match status" value="1"/>
</dbReference>
<dbReference type="PANTHER" id="PTHR35849">
    <property type="entry name" value="BLR2341 PROTEIN"/>
    <property type="match status" value="1"/>
</dbReference>
<proteinExistence type="predicted"/>